<feature type="region of interest" description="Disordered" evidence="1">
    <location>
        <begin position="444"/>
        <end position="475"/>
    </location>
</feature>
<organism evidence="4 5">
    <name type="scientific">Vitis vinifera</name>
    <name type="common">Grape</name>
    <dbReference type="NCBI Taxonomy" id="29760"/>
    <lineage>
        <taxon>Eukaryota</taxon>
        <taxon>Viridiplantae</taxon>
        <taxon>Streptophyta</taxon>
        <taxon>Embryophyta</taxon>
        <taxon>Tracheophyta</taxon>
        <taxon>Spermatophyta</taxon>
        <taxon>Magnoliopsida</taxon>
        <taxon>eudicotyledons</taxon>
        <taxon>Gunneridae</taxon>
        <taxon>Pentapetalae</taxon>
        <taxon>rosids</taxon>
        <taxon>Vitales</taxon>
        <taxon>Vitaceae</taxon>
        <taxon>Viteae</taxon>
        <taxon>Vitis</taxon>
    </lineage>
</organism>
<sequence>MKIAICGWIRANRASAIDFLNNLWPALVVVTILLPITTLIWLSFMGSRVPSIANAATICVRLRRVSLILSSRCSIFLNRRSSSIVRFPLEPLSAINQGKNPYSNTNFWCSERPSFILATPFWPSLIPAISPCSQAGILWFSPLRYFQQPYSAVFLISMIKYGMASSQISSVTAPELGGSSEIPNLGGRKDEYLTGEAAMPETTEPGFRKWKIENRSFESALHDFRQGEQSVTQYYNTLTRELDDVRGRIMGIKPLPSLREAFSKVRREESRKKVMMGSKEQPAPTLDVSALTARAFNSSGGDRQKRDRLGVIIMEMLQKLLSQVGNGSTTRTAFTANRGGMKSWIVDTDLKSGKMISSVELCSGLYLLPCGRFSNQVSQQVACSLRVLKSNNAKEYFTSSLSTYLQNHGIIHISSCIDTPQQNGGESMNEHQVWESLLKVVPFSHSESPNPSQSAPTELSTPMPSSVQPAQPTNVSSPVTIYLPEENIGEDRPREVSIPSIDDSTLPIALRKGVPNTIQEAFKISKWKKAVQDEIDALEKNGTWTITDLSVGKRSVGCKWIFTIKYKADGSVERFKARLVARGFTQSYGIDYQETFAPVAKLTLSGFFSHWLSIKIGACNNWT</sequence>
<accession>A0A438HD96</accession>
<keyword evidence="2" id="KW-0472">Membrane</keyword>
<dbReference type="InterPro" id="IPR013103">
    <property type="entry name" value="RVT_2"/>
</dbReference>
<comment type="caution">
    <text evidence="4">The sequence shown here is derived from an EMBL/GenBank/DDBJ whole genome shotgun (WGS) entry which is preliminary data.</text>
</comment>
<dbReference type="EMBL" id="QGNW01000240">
    <property type="protein sequence ID" value="RVW82435.1"/>
    <property type="molecule type" value="Genomic_DNA"/>
</dbReference>
<evidence type="ECO:0000259" key="3">
    <source>
        <dbReference type="Pfam" id="PF07727"/>
    </source>
</evidence>
<evidence type="ECO:0000256" key="1">
    <source>
        <dbReference type="SAM" id="MobiDB-lite"/>
    </source>
</evidence>
<dbReference type="AlphaFoldDB" id="A0A438HD96"/>
<feature type="compositionally biased region" description="Polar residues" evidence="1">
    <location>
        <begin position="445"/>
        <end position="475"/>
    </location>
</feature>
<protein>
    <submittedName>
        <fullName evidence="4">Putative mitochondrial protein</fullName>
    </submittedName>
</protein>
<evidence type="ECO:0000256" key="2">
    <source>
        <dbReference type="SAM" id="Phobius"/>
    </source>
</evidence>
<feature type="transmembrane region" description="Helical" evidence="2">
    <location>
        <begin position="26"/>
        <end position="44"/>
    </location>
</feature>
<dbReference type="InterPro" id="IPR012337">
    <property type="entry name" value="RNaseH-like_sf"/>
</dbReference>
<dbReference type="Proteomes" id="UP000288805">
    <property type="component" value="Unassembled WGS sequence"/>
</dbReference>
<gene>
    <name evidence="4" type="primary">AtMg00820_40</name>
    <name evidence="4" type="ORF">CK203_048985</name>
</gene>
<keyword evidence="2" id="KW-1133">Transmembrane helix</keyword>
<evidence type="ECO:0000313" key="4">
    <source>
        <dbReference type="EMBL" id="RVW82435.1"/>
    </source>
</evidence>
<feature type="domain" description="Reverse transcriptase Ty1/copia-type" evidence="3">
    <location>
        <begin position="541"/>
        <end position="603"/>
    </location>
</feature>
<evidence type="ECO:0000313" key="5">
    <source>
        <dbReference type="Proteomes" id="UP000288805"/>
    </source>
</evidence>
<reference evidence="4 5" key="1">
    <citation type="journal article" date="2018" name="PLoS Genet.">
        <title>Population sequencing reveals clonal diversity and ancestral inbreeding in the grapevine cultivar Chardonnay.</title>
        <authorList>
            <person name="Roach M.J."/>
            <person name="Johnson D.L."/>
            <person name="Bohlmann J."/>
            <person name="van Vuuren H.J."/>
            <person name="Jones S.J."/>
            <person name="Pretorius I.S."/>
            <person name="Schmidt S.A."/>
            <person name="Borneman A.R."/>
        </authorList>
    </citation>
    <scope>NUCLEOTIDE SEQUENCE [LARGE SCALE GENOMIC DNA]</scope>
    <source>
        <strain evidence="5">cv. Chardonnay</strain>
        <tissue evidence="4">Leaf</tissue>
    </source>
</reference>
<dbReference type="SUPFAM" id="SSF53098">
    <property type="entry name" value="Ribonuclease H-like"/>
    <property type="match status" value="1"/>
</dbReference>
<keyword evidence="2" id="KW-0812">Transmembrane</keyword>
<dbReference type="Pfam" id="PF07727">
    <property type="entry name" value="RVT_2"/>
    <property type="match status" value="1"/>
</dbReference>
<name>A0A438HD96_VITVI</name>
<proteinExistence type="predicted"/>